<dbReference type="Pfam" id="PF00117">
    <property type="entry name" value="GATase"/>
    <property type="match status" value="1"/>
</dbReference>
<dbReference type="InterPro" id="IPR029062">
    <property type="entry name" value="Class_I_gatase-like"/>
</dbReference>
<evidence type="ECO:0000259" key="1">
    <source>
        <dbReference type="Pfam" id="PF00117"/>
    </source>
</evidence>
<dbReference type="SUPFAM" id="SSF52317">
    <property type="entry name" value="Class I glutamine amidotransferase-like"/>
    <property type="match status" value="1"/>
</dbReference>
<dbReference type="EMBL" id="CP017812">
    <property type="protein sequence ID" value="AOZ72709.1"/>
    <property type="molecule type" value="Genomic_DNA"/>
</dbReference>
<dbReference type="InterPro" id="IPR044992">
    <property type="entry name" value="ChyE-like"/>
</dbReference>
<dbReference type="PROSITE" id="PS51273">
    <property type="entry name" value="GATASE_TYPE_1"/>
    <property type="match status" value="1"/>
</dbReference>
<dbReference type="AlphaFoldDB" id="A0A1D9MKJ3"/>
<reference evidence="2 3" key="1">
    <citation type="submission" date="2016-10" db="EMBL/GenBank/DDBJ databases">
        <title>Actinomyces aegypiusis sp. nov., isolated from the Aegypius monachus in Qinghai Tibet Plateau China.</title>
        <authorList>
            <person name="Wang Y."/>
        </authorList>
    </citation>
    <scope>NUCLEOTIDE SEQUENCE [LARGE SCALE GENOMIC DNA]</scope>
    <source>
        <strain evidence="2 3">VUL4_3</strain>
    </source>
</reference>
<dbReference type="Proteomes" id="UP000176288">
    <property type="component" value="Chromosome"/>
</dbReference>
<keyword evidence="3" id="KW-1185">Reference proteome</keyword>
<sequence>MLTVFQPDISASKGRLPRWLRGLEIPFRLLPIHTKSDIPKRARSDEGFLILGGMMSAHSAHEHDWLPVLADFISRAVSESVPIIGVCLGAQISAEALGGQVAVPALGQDEVGLVSWTPNELSFQDPWLGPAIMAAQEAGAGASWSVSASHYDAILRLPPGADLLASSSRCPIHTWRFGSLLGFQHHPEMSAQRTADLQVAAMLKQGASAFEAKKQWLETVTLAAQSEEITNSFGRALLQSFAHSISKRK</sequence>
<organism evidence="2 3">
    <name type="scientific">Boudabousia tangfeifanii</name>
    <dbReference type="NCBI Taxonomy" id="1912795"/>
    <lineage>
        <taxon>Bacteria</taxon>
        <taxon>Bacillati</taxon>
        <taxon>Actinomycetota</taxon>
        <taxon>Actinomycetes</taxon>
        <taxon>Actinomycetales</taxon>
        <taxon>Actinomycetaceae</taxon>
        <taxon>Boudabousia</taxon>
    </lineage>
</organism>
<dbReference type="OrthoDB" id="5196541at2"/>
<dbReference type="CDD" id="cd01741">
    <property type="entry name" value="GATase1_1"/>
    <property type="match status" value="1"/>
</dbReference>
<dbReference type="Gene3D" id="3.40.50.880">
    <property type="match status" value="1"/>
</dbReference>
<gene>
    <name evidence="2" type="ORF">BK816_04890</name>
</gene>
<dbReference type="KEGG" id="avu:BK816_04890"/>
<evidence type="ECO:0000313" key="3">
    <source>
        <dbReference type="Proteomes" id="UP000176288"/>
    </source>
</evidence>
<proteinExistence type="predicted"/>
<dbReference type="GO" id="GO:0005829">
    <property type="term" value="C:cytosol"/>
    <property type="evidence" value="ECO:0007669"/>
    <property type="project" value="TreeGrafter"/>
</dbReference>
<evidence type="ECO:0000313" key="2">
    <source>
        <dbReference type="EMBL" id="AOZ72709.1"/>
    </source>
</evidence>
<dbReference type="PANTHER" id="PTHR42695:SF5">
    <property type="entry name" value="GLUTAMINE AMIDOTRANSFERASE YLR126C-RELATED"/>
    <property type="match status" value="1"/>
</dbReference>
<dbReference type="PANTHER" id="PTHR42695">
    <property type="entry name" value="GLUTAMINE AMIDOTRANSFERASE YLR126C-RELATED"/>
    <property type="match status" value="1"/>
</dbReference>
<dbReference type="RefSeq" id="WP_071164175.1">
    <property type="nucleotide sequence ID" value="NZ_CP017812.1"/>
</dbReference>
<feature type="domain" description="Glutamine amidotransferase" evidence="1">
    <location>
        <begin position="18"/>
        <end position="193"/>
    </location>
</feature>
<protein>
    <recommendedName>
        <fullName evidence="1">Glutamine amidotransferase domain-containing protein</fullName>
    </recommendedName>
</protein>
<dbReference type="InterPro" id="IPR017926">
    <property type="entry name" value="GATASE"/>
</dbReference>
<accession>A0A1D9MKJ3</accession>
<dbReference type="STRING" id="1912795.BK816_04890"/>
<name>A0A1D9MKJ3_9ACTO</name>